<feature type="non-terminal residue" evidence="1">
    <location>
        <position position="209"/>
    </location>
</feature>
<dbReference type="EMBL" id="HACA01021060">
    <property type="protein sequence ID" value="CDW38421.1"/>
    <property type="molecule type" value="Transcribed_RNA"/>
</dbReference>
<dbReference type="OrthoDB" id="6774179at2759"/>
<name>A0A0K2UL74_LEPSM</name>
<evidence type="ECO:0000313" key="1">
    <source>
        <dbReference type="EMBL" id="CDW38421.1"/>
    </source>
</evidence>
<reference evidence="1" key="1">
    <citation type="submission" date="2014-05" db="EMBL/GenBank/DDBJ databases">
        <authorList>
            <person name="Chronopoulou M."/>
        </authorList>
    </citation>
    <scope>NUCLEOTIDE SEQUENCE</scope>
    <source>
        <tissue evidence="1">Whole organism</tissue>
    </source>
</reference>
<organism evidence="1">
    <name type="scientific">Lepeophtheirus salmonis</name>
    <name type="common">Salmon louse</name>
    <name type="synonym">Caligus salmonis</name>
    <dbReference type="NCBI Taxonomy" id="72036"/>
    <lineage>
        <taxon>Eukaryota</taxon>
        <taxon>Metazoa</taxon>
        <taxon>Ecdysozoa</taxon>
        <taxon>Arthropoda</taxon>
        <taxon>Crustacea</taxon>
        <taxon>Multicrustacea</taxon>
        <taxon>Hexanauplia</taxon>
        <taxon>Copepoda</taxon>
        <taxon>Siphonostomatoida</taxon>
        <taxon>Caligidae</taxon>
        <taxon>Lepeophtheirus</taxon>
    </lineage>
</organism>
<proteinExistence type="predicted"/>
<protein>
    <submittedName>
        <fullName evidence="1">Uncharacterized protein</fullName>
    </submittedName>
</protein>
<feature type="non-terminal residue" evidence="1">
    <location>
        <position position="1"/>
    </location>
</feature>
<sequence length="209" mass="23914">LILNWQPDDLQELASKGESNAFYFVARYIGFSLKKKISCPSCHELMGIRDTSPDSITFDSPTNQHVYLKEFIDIMRRGGLLTPSDLLYLSCLYTRSMFSYITATSEEKDSLLCTLNPRASFVATYIDRMQDNFNSDIMAVVGVKCEEGHSWSVFIHRISFSLFNVMGKNVCAKMNDCIQFLSKKRMTPKNSEANRKKLNLNQNLLTCRL</sequence>
<accession>A0A0K2UL74</accession>
<dbReference type="AlphaFoldDB" id="A0A0K2UL74"/>